<dbReference type="GO" id="GO:0015078">
    <property type="term" value="F:proton transmembrane transporter activity"/>
    <property type="evidence" value="ECO:0007669"/>
    <property type="project" value="InterPro"/>
</dbReference>
<proteinExistence type="predicted"/>
<dbReference type="EMBL" id="JQFK01000003">
    <property type="protein sequence ID" value="KGK40295.1"/>
    <property type="molecule type" value="Genomic_DNA"/>
</dbReference>
<evidence type="ECO:0000256" key="1">
    <source>
        <dbReference type="ARBA" id="ARBA00023242"/>
    </source>
</evidence>
<name>A0A099P5T0_PICKU</name>
<dbReference type="HOGENOM" id="CLU_322380_0_0_1"/>
<feature type="compositionally biased region" description="Basic and acidic residues" evidence="3">
    <location>
        <begin position="17"/>
        <end position="41"/>
    </location>
</feature>
<dbReference type="GO" id="GO:0045259">
    <property type="term" value="C:proton-transporting ATP synthase complex"/>
    <property type="evidence" value="ECO:0007669"/>
    <property type="project" value="InterPro"/>
</dbReference>
<feature type="compositionally biased region" description="Basic and acidic residues" evidence="3">
    <location>
        <begin position="418"/>
        <end position="428"/>
    </location>
</feature>
<dbReference type="Pfam" id="PF04911">
    <property type="entry name" value="ATP-synt_J"/>
    <property type="match status" value="1"/>
</dbReference>
<feature type="compositionally biased region" description="Polar residues" evidence="3">
    <location>
        <begin position="443"/>
        <end position="459"/>
    </location>
</feature>
<gene>
    <name evidence="5" type="ORF">JL09_g643</name>
</gene>
<feature type="compositionally biased region" description="Polar residues" evidence="3">
    <location>
        <begin position="534"/>
        <end position="545"/>
    </location>
</feature>
<feature type="region of interest" description="Disordered" evidence="3">
    <location>
        <begin position="173"/>
        <end position="196"/>
    </location>
</feature>
<comment type="caution">
    <text evidence="5">The sequence shown here is derived from an EMBL/GenBank/DDBJ whole genome shotgun (WGS) entry which is preliminary data.</text>
</comment>
<dbReference type="GO" id="GO:0005634">
    <property type="term" value="C:nucleus"/>
    <property type="evidence" value="ECO:0007669"/>
    <property type="project" value="InterPro"/>
</dbReference>
<feature type="region of interest" description="Disordered" evidence="3">
    <location>
        <begin position="1"/>
        <end position="56"/>
    </location>
</feature>
<evidence type="ECO:0000313" key="5">
    <source>
        <dbReference type="EMBL" id="KGK40295.1"/>
    </source>
</evidence>
<reference evidence="6" key="1">
    <citation type="journal article" date="2014" name="Microb. Cell Fact.">
        <title>Exploiting Issatchenkia orientalis SD108 for succinic acid production.</title>
        <authorList>
            <person name="Xiao H."/>
            <person name="Shao Z."/>
            <person name="Jiang Y."/>
            <person name="Dole S."/>
            <person name="Zhao H."/>
        </authorList>
    </citation>
    <scope>NUCLEOTIDE SEQUENCE [LARGE SCALE GENOMIC DNA]</scope>
    <source>
        <strain evidence="6">SD108</strain>
    </source>
</reference>
<dbReference type="VEuPathDB" id="FungiDB:C5L36_0C09830"/>
<dbReference type="VEuPathDB" id="FungiDB:C5L36_0C09820"/>
<dbReference type="InterPro" id="IPR006995">
    <property type="entry name" value="ATP_synth_F0_jsu"/>
</dbReference>
<organism evidence="5 6">
    <name type="scientific">Pichia kudriavzevii</name>
    <name type="common">Yeast</name>
    <name type="synonym">Issatchenkia orientalis</name>
    <dbReference type="NCBI Taxonomy" id="4909"/>
    <lineage>
        <taxon>Eukaryota</taxon>
        <taxon>Fungi</taxon>
        <taxon>Dikarya</taxon>
        <taxon>Ascomycota</taxon>
        <taxon>Saccharomycotina</taxon>
        <taxon>Pichiomycetes</taxon>
        <taxon>Pichiales</taxon>
        <taxon>Pichiaceae</taxon>
        <taxon>Pichia</taxon>
    </lineage>
</organism>
<feature type="compositionally biased region" description="Polar residues" evidence="3">
    <location>
        <begin position="283"/>
        <end position="314"/>
    </location>
</feature>
<keyword evidence="2" id="KW-0175">Coiled coil</keyword>
<feature type="region of interest" description="Disordered" evidence="3">
    <location>
        <begin position="131"/>
        <end position="160"/>
    </location>
</feature>
<feature type="coiled-coil region" evidence="2">
    <location>
        <begin position="376"/>
        <end position="410"/>
    </location>
</feature>
<feature type="compositionally biased region" description="Polar residues" evidence="3">
    <location>
        <begin position="1"/>
        <end position="16"/>
    </location>
</feature>
<keyword evidence="1" id="KW-0539">Nucleus</keyword>
<protein>
    <recommendedName>
        <fullName evidence="4">Hap4 transcription factor heteromerisation domain-containing protein</fullName>
    </recommendedName>
</protein>
<feature type="compositionally biased region" description="Basic residues" evidence="3">
    <location>
        <begin position="267"/>
        <end position="277"/>
    </location>
</feature>
<feature type="compositionally biased region" description="Polar residues" evidence="3">
    <location>
        <begin position="250"/>
        <end position="260"/>
    </location>
</feature>
<evidence type="ECO:0000256" key="2">
    <source>
        <dbReference type="SAM" id="Coils"/>
    </source>
</evidence>
<dbReference type="AlphaFoldDB" id="A0A099P5T0"/>
<feature type="domain" description="Hap4 transcription factor heteromerisation" evidence="4">
    <location>
        <begin position="257"/>
        <end position="268"/>
    </location>
</feature>
<dbReference type="GO" id="GO:0015986">
    <property type="term" value="P:proton motive force-driven ATP synthesis"/>
    <property type="evidence" value="ECO:0007669"/>
    <property type="project" value="InterPro"/>
</dbReference>
<feature type="compositionally biased region" description="Polar residues" evidence="3">
    <location>
        <begin position="143"/>
        <end position="156"/>
    </location>
</feature>
<sequence>MHNASGDQPSHISVNKDSADSDSKTGEDRDNLEAKIIDDKPTVNTNNIPHLNVDEGKANTAATTTNAESLNPVEPHINSTPIPSHNNHFTSKAKIGHSMPKHINTPNGTILLNTKKATKPAVPSSKTIMAKSNRLSQEHQHSQKQPTQRGNLNNQQNKEKLSQCEKPIISVDGNVKPGITNQKVDSSAPPVKQPKLQPVPIQPNPNTGMHFHPIAIKPKIAIASKPKSKSISRLNSIVPGTPSPIKHNKGSTITLTTSKNWVLPPRPKTKKTSKKKDTKLSKCGNNALQSPATLSPSSVTAHTSRSDSPLTTTDPKLGQNESKNKEKCVPKAKPLCSGCKTCSSPGIRSLHLDQVTGTVSINAQIHSNINLNTDIQKDLDVQLQQVSRENENLKKILLKLNKEINNLKLIKDKDESIKKSKLNKKETSKPGNHNQKVPPRPTSVVSMSRESTSTNDSTVALASQSKIHIPKAGLPLVENENDVFTTHLKAEAITIDPINLSYNIDSKRQKTDFSSEPVKIFGTNVDKKTHRSKMNPSSPKTSSNLKMDGDNVSRASKSAPEKKYHSCGICEIGKKCICFEKGSSSIVSTIAQVLSKGGANLLGLGNPKANPSIMTDTSGNRMGLNTLTATLKREEIVKRLKQEDKAVLSDILETHREKLDSESPEKVNIDMAISELKGQHDIQLDENICGIKFNSGNDMSKHITGGVLMQNNTQPSEDDVMLLEMIDAQLSLDPTPLVDPSLMKDSGGNKVSKSKLDSKSSQASLNNNLTIFNRNLVNLDSFGGSDLLIYDDGKSNAQDFAMDIDATEKDIDTNKYYDDNDDKKPLLFGHAMTTSESVIQTAANSAHEDIDRLLAEPMMNVGITTVLISKAQTALSNTEEFINDPRHPRFASGDVDHK</sequence>
<evidence type="ECO:0000259" key="4">
    <source>
        <dbReference type="Pfam" id="PF10297"/>
    </source>
</evidence>
<dbReference type="Proteomes" id="UP000029867">
    <property type="component" value="Unassembled WGS sequence"/>
</dbReference>
<feature type="region of interest" description="Disordered" evidence="3">
    <location>
        <begin position="738"/>
        <end position="759"/>
    </location>
</feature>
<dbReference type="Pfam" id="PF10297">
    <property type="entry name" value="Hap4_Hap_bind"/>
    <property type="match status" value="1"/>
</dbReference>
<accession>A0A099P5T0</accession>
<feature type="region of interest" description="Disordered" evidence="3">
    <location>
        <begin position="418"/>
        <end position="459"/>
    </location>
</feature>
<evidence type="ECO:0000256" key="3">
    <source>
        <dbReference type="SAM" id="MobiDB-lite"/>
    </source>
</evidence>
<evidence type="ECO:0000313" key="6">
    <source>
        <dbReference type="Proteomes" id="UP000029867"/>
    </source>
</evidence>
<dbReference type="GO" id="GO:0006355">
    <property type="term" value="P:regulation of DNA-templated transcription"/>
    <property type="evidence" value="ECO:0007669"/>
    <property type="project" value="InterPro"/>
</dbReference>
<feature type="region of interest" description="Disordered" evidence="3">
    <location>
        <begin position="526"/>
        <end position="558"/>
    </location>
</feature>
<feature type="region of interest" description="Disordered" evidence="3">
    <location>
        <begin position="233"/>
        <end position="327"/>
    </location>
</feature>
<dbReference type="InterPro" id="IPR018287">
    <property type="entry name" value="Hap4_TF_heteromerisation"/>
</dbReference>